<dbReference type="Proteomes" id="UP000449710">
    <property type="component" value="Unassembled WGS sequence"/>
</dbReference>
<dbReference type="NCBIfam" id="TIGR00229">
    <property type="entry name" value="sensory_box"/>
    <property type="match status" value="1"/>
</dbReference>
<keyword evidence="4" id="KW-0411">Iron-sulfur</keyword>
<name>A0AA43XM37_9CLOT</name>
<feature type="domain" description="4Fe-4S ferredoxin-type" evidence="5">
    <location>
        <begin position="31"/>
        <end position="60"/>
    </location>
</feature>
<dbReference type="Pfam" id="PF02906">
    <property type="entry name" value="Fe_hyd_lg_C"/>
    <property type="match status" value="1"/>
</dbReference>
<dbReference type="InterPro" id="IPR007202">
    <property type="entry name" value="4Fe-4S_dom"/>
</dbReference>
<dbReference type="SUPFAM" id="SSF53920">
    <property type="entry name" value="Fe-only hydrogenase"/>
    <property type="match status" value="1"/>
</dbReference>
<dbReference type="PROSITE" id="PS51656">
    <property type="entry name" value="4FE4S"/>
    <property type="match status" value="1"/>
</dbReference>
<evidence type="ECO:0000259" key="5">
    <source>
        <dbReference type="PROSITE" id="PS51379"/>
    </source>
</evidence>
<dbReference type="PROSITE" id="PS51379">
    <property type="entry name" value="4FE4S_FER_2"/>
    <property type="match status" value="1"/>
</dbReference>
<proteinExistence type="predicted"/>
<dbReference type="GO" id="GO:0046872">
    <property type="term" value="F:metal ion binding"/>
    <property type="evidence" value="ECO:0007669"/>
    <property type="project" value="UniProtKB-KW"/>
</dbReference>
<evidence type="ECO:0000256" key="2">
    <source>
        <dbReference type="ARBA" id="ARBA00022723"/>
    </source>
</evidence>
<keyword evidence="8" id="KW-1185">Reference proteome</keyword>
<protein>
    <submittedName>
        <fullName evidence="7">PAS domain-containing protein</fullName>
    </submittedName>
</protein>
<accession>A0AA43XM37</accession>
<dbReference type="RefSeq" id="WP_160722792.1">
    <property type="nucleotide sequence ID" value="NZ_SUMG01000020.1"/>
</dbReference>
<dbReference type="Pfam" id="PF04060">
    <property type="entry name" value="FeS"/>
    <property type="match status" value="1"/>
</dbReference>
<dbReference type="PANTHER" id="PTHR11615">
    <property type="entry name" value="NITRATE, FORMATE, IRON DEHYDROGENASE"/>
    <property type="match status" value="1"/>
</dbReference>
<comment type="caution">
    <text evidence="7">The sequence shown here is derived from an EMBL/GenBank/DDBJ whole genome shotgun (WGS) entry which is preliminary data.</text>
</comment>
<keyword evidence="1" id="KW-0004">4Fe-4S</keyword>
<reference evidence="7 8" key="1">
    <citation type="submission" date="2019-04" db="EMBL/GenBank/DDBJ databases">
        <title>Isachenkonia alkalipeptolytica gen. nov. sp. nov. a new anaerobic, alkiliphilic organothrophic bacterium capable to reduce synthesized ferrihydrite isolated from a soda lake.</title>
        <authorList>
            <person name="Toshchakov S.V."/>
            <person name="Zavarzina D.G."/>
            <person name="Zhilina T.N."/>
            <person name="Kostrikina N.A."/>
            <person name="Kublanov I.V."/>
        </authorList>
    </citation>
    <scope>NUCLEOTIDE SEQUENCE [LARGE SCALE GENOMIC DNA]</scope>
    <source>
        <strain evidence="7 8">Z-1701</strain>
    </source>
</reference>
<evidence type="ECO:0000256" key="4">
    <source>
        <dbReference type="ARBA" id="ARBA00023014"/>
    </source>
</evidence>
<dbReference type="PROSITE" id="PS00198">
    <property type="entry name" value="4FE4S_FER_1"/>
    <property type="match status" value="1"/>
</dbReference>
<dbReference type="Gene3D" id="3.30.70.20">
    <property type="match status" value="1"/>
</dbReference>
<keyword evidence="2" id="KW-0479">Metal-binding</keyword>
<keyword evidence="3" id="KW-0408">Iron</keyword>
<dbReference type="Gene3D" id="3.40.50.1780">
    <property type="match status" value="2"/>
</dbReference>
<dbReference type="Gene3D" id="3.40.950.10">
    <property type="entry name" value="Fe-only Hydrogenase (Larger Subunit), Chain L, domain 3"/>
    <property type="match status" value="2"/>
</dbReference>
<evidence type="ECO:0000313" key="8">
    <source>
        <dbReference type="Proteomes" id="UP000449710"/>
    </source>
</evidence>
<dbReference type="SUPFAM" id="SSF54862">
    <property type="entry name" value="4Fe-4S ferredoxins"/>
    <property type="match status" value="1"/>
</dbReference>
<dbReference type="SUPFAM" id="SSF55785">
    <property type="entry name" value="PYP-like sensor domain (PAS domain)"/>
    <property type="match status" value="1"/>
</dbReference>
<dbReference type="Gene3D" id="1.10.15.40">
    <property type="entry name" value="Electron transport complex subunit B, putative Fe-S cluster"/>
    <property type="match status" value="1"/>
</dbReference>
<evidence type="ECO:0000256" key="1">
    <source>
        <dbReference type="ARBA" id="ARBA00022485"/>
    </source>
</evidence>
<feature type="domain" description="4Fe-4S" evidence="6">
    <location>
        <begin position="354"/>
        <end position="416"/>
    </location>
</feature>
<dbReference type="EMBL" id="SUMG01000020">
    <property type="protein sequence ID" value="NBG89283.1"/>
    <property type="molecule type" value="Genomic_DNA"/>
</dbReference>
<dbReference type="InterPro" id="IPR017896">
    <property type="entry name" value="4Fe4S_Fe-S-bd"/>
</dbReference>
<dbReference type="Gene3D" id="3.30.450.20">
    <property type="entry name" value="PAS domain"/>
    <property type="match status" value="1"/>
</dbReference>
<evidence type="ECO:0000313" key="7">
    <source>
        <dbReference type="EMBL" id="NBG89283.1"/>
    </source>
</evidence>
<dbReference type="InterPro" id="IPR050340">
    <property type="entry name" value="Cytosolic_Fe-S_CAF"/>
</dbReference>
<dbReference type="GO" id="GO:0051539">
    <property type="term" value="F:4 iron, 4 sulfur cluster binding"/>
    <property type="evidence" value="ECO:0007669"/>
    <property type="project" value="UniProtKB-KW"/>
</dbReference>
<evidence type="ECO:0000256" key="3">
    <source>
        <dbReference type="ARBA" id="ARBA00023004"/>
    </source>
</evidence>
<dbReference type="AlphaFoldDB" id="A0AA43XM37"/>
<sequence>MKFINYAKEHCNHCYKCIRVCSPKAISIFETSAEIDQKRCISCGECYVTCEQEALYIIDKVSEAKQAISSSKKVIVSLSPSFSGAFEIDEVGQMVTALKKLGVDRVEETSVGGDLVIEAYEKYLATTEKKNLIATTCPSTNYLIEKYYPKLRENMIPIISPMMSHGKLLKKEYGKDSHVVYIGPCLAKKAEAREMQNRGAVDTVITFVELKEWLEEEGIELQSLTSTSFDKEGSMKGSMIPYKINLERAGADRFEKMLVSGVEKSKEILECLLAGDLEGVFLEVASCERGCTNGTGMPKDDISYYIRRKRSKQYLEEKKVKEGKRRDPLNKLAPYELTKLIYDQSVEIPSYSREEVEGVLGSMGKNKKEDEINCDACGYGTCRAHGESILRGTSRVNMCLPFMRAKAESLKNVIFDHSPNAIFMVDFNYQVKEFNPSSERIFQVASDQMKDQPISKVIAEDLFREVMETKVNTIGKKVEYPQYGVILIANIIYLEDEGVLMAIMTDVTSAEKNKEELERVKGETIHAAQNVIDKQMRVAQEIASLLGETTAETKVTLSKLKEIVLGEGGER</sequence>
<dbReference type="SMART" id="SM00091">
    <property type="entry name" value="PAS"/>
    <property type="match status" value="1"/>
</dbReference>
<dbReference type="InterPro" id="IPR035965">
    <property type="entry name" value="PAS-like_dom_sf"/>
</dbReference>
<dbReference type="InterPro" id="IPR004108">
    <property type="entry name" value="Fe_hydrogenase_lsu_C"/>
</dbReference>
<gene>
    <name evidence="7" type="ORF">ISALK_12360</name>
</gene>
<dbReference type="InterPro" id="IPR017900">
    <property type="entry name" value="4Fe4S_Fe_S_CS"/>
</dbReference>
<dbReference type="InterPro" id="IPR009016">
    <property type="entry name" value="Fe_hydrogenase"/>
</dbReference>
<organism evidence="7 8">
    <name type="scientific">Isachenkonia alkalipeptolytica</name>
    <dbReference type="NCBI Taxonomy" id="2565777"/>
    <lineage>
        <taxon>Bacteria</taxon>
        <taxon>Bacillati</taxon>
        <taxon>Bacillota</taxon>
        <taxon>Clostridia</taxon>
        <taxon>Eubacteriales</taxon>
        <taxon>Clostridiaceae</taxon>
        <taxon>Isachenkonia</taxon>
    </lineage>
</organism>
<evidence type="ECO:0000259" key="6">
    <source>
        <dbReference type="PROSITE" id="PS51656"/>
    </source>
</evidence>
<dbReference type="InterPro" id="IPR000014">
    <property type="entry name" value="PAS"/>
</dbReference>